<dbReference type="RefSeq" id="WP_146520886.1">
    <property type="nucleotide sequence ID" value="NZ_CP151726.1"/>
</dbReference>
<proteinExistence type="predicted"/>
<dbReference type="InterPro" id="IPR047768">
    <property type="entry name" value="Tn5p-like"/>
</dbReference>
<evidence type="ECO:0000259" key="3">
    <source>
        <dbReference type="Pfam" id="PF14706"/>
    </source>
</evidence>
<feature type="domain" description="Transposase Tn5-like N-terminal" evidence="3">
    <location>
        <begin position="7"/>
        <end position="63"/>
    </location>
</feature>
<organism evidence="4 5">
    <name type="scientific">Stieleria varia</name>
    <dbReference type="NCBI Taxonomy" id="2528005"/>
    <lineage>
        <taxon>Bacteria</taxon>
        <taxon>Pseudomonadati</taxon>
        <taxon>Planctomycetota</taxon>
        <taxon>Planctomycetia</taxon>
        <taxon>Pirellulales</taxon>
        <taxon>Pirellulaceae</taxon>
        <taxon>Stieleria</taxon>
    </lineage>
</organism>
<dbReference type="InterPro" id="IPR038215">
    <property type="entry name" value="TN5-like_N_sf"/>
</dbReference>
<sequence>MKVLDNAQWVEEHFSNCDLGDPRRNKRLQTVAKNMLDAPDQSLCKQNTKWSDLKAAYGLFNRPEATLDSIASSHWNKTRDTKPGRYLLISDTTDIDHFSHKATTGLGMLGSGVGRGFQLHNCLMYDCDNEQIVGEAGAILFKRKHVPKDETRTQRLKRYRESSLWGDLVDRIGPSPEGSQWVHVFDRGGDSFETMCHIVRTGDDWVIRASRLSRKVIDNRGEKVSLRQAVGNAMRVGTYELSLRSRPGVKARTATMEILVAEVTFPRPSQVSPKIRSFGIEEITMNVVVVREVNAPKGVSSIEWVLLTSLPAATLEDAWQVVSDYENRWLIEEYHKVLKSGCNLEGHSLRSADRLEAQIALTSVIGVRLFQLKLVGRNDQTAKARNRIPHAWLRCLAVYRPKLKLTKLTVYEFFRQVANLGGFIGRKSDGEPGWHTIWYGFQKLQLLVAGMELADTKKA</sequence>
<evidence type="ECO:0000259" key="1">
    <source>
        <dbReference type="Pfam" id="PF01609"/>
    </source>
</evidence>
<protein>
    <submittedName>
        <fullName evidence="4">Transposase for transposon Tn5</fullName>
        <ecNumber evidence="4">3.1.-.-</ecNumber>
    </submittedName>
</protein>
<accession>A0A5C6AT35</accession>
<dbReference type="InterPro" id="IPR054836">
    <property type="entry name" value="Tn5_transposase"/>
</dbReference>
<dbReference type="InterPro" id="IPR003201">
    <property type="entry name" value="Transposase_Tn5"/>
</dbReference>
<dbReference type="EC" id="3.1.-.-" evidence="4"/>
<dbReference type="SUPFAM" id="SSF53098">
    <property type="entry name" value="Ribonuclease H-like"/>
    <property type="match status" value="1"/>
</dbReference>
<dbReference type="InterPro" id="IPR014737">
    <property type="entry name" value="Transposase_Tn5-like_C"/>
</dbReference>
<dbReference type="AlphaFoldDB" id="A0A5C6AT35"/>
<dbReference type="PANTHER" id="PTHR37319">
    <property type="entry name" value="TRANSPOSASE"/>
    <property type="match status" value="1"/>
</dbReference>
<dbReference type="OrthoDB" id="282824at2"/>
<dbReference type="Proteomes" id="UP000320176">
    <property type="component" value="Unassembled WGS sequence"/>
</dbReference>
<feature type="domain" description="Transposase IS4-like" evidence="1">
    <location>
        <begin position="185"/>
        <end position="361"/>
    </location>
</feature>
<dbReference type="Gene3D" id="1.10.246.40">
    <property type="entry name" value="Tn5 transposase, domain 1"/>
    <property type="match status" value="1"/>
</dbReference>
<dbReference type="GO" id="GO:0016787">
    <property type="term" value="F:hydrolase activity"/>
    <property type="evidence" value="ECO:0007669"/>
    <property type="project" value="UniProtKB-KW"/>
</dbReference>
<dbReference type="InterPro" id="IPR012337">
    <property type="entry name" value="RNaseH-like_sf"/>
</dbReference>
<dbReference type="InterPro" id="IPR014735">
    <property type="entry name" value="Transposase_Tn5-like_N"/>
</dbReference>
<name>A0A5C6AT35_9BACT</name>
<keyword evidence="5" id="KW-1185">Reference proteome</keyword>
<dbReference type="Pfam" id="PF02281">
    <property type="entry name" value="Dimer_Tnp_Tn5"/>
    <property type="match status" value="1"/>
</dbReference>
<evidence type="ECO:0000313" key="4">
    <source>
        <dbReference type="EMBL" id="TWU02587.1"/>
    </source>
</evidence>
<dbReference type="InterPro" id="IPR002559">
    <property type="entry name" value="Transposase_11"/>
</dbReference>
<dbReference type="NCBIfam" id="NF033590">
    <property type="entry name" value="transpos_IS4_3"/>
    <property type="match status" value="1"/>
</dbReference>
<evidence type="ECO:0000259" key="2">
    <source>
        <dbReference type="Pfam" id="PF02281"/>
    </source>
</evidence>
<dbReference type="Pfam" id="PF14706">
    <property type="entry name" value="Tnp_DNA_bind"/>
    <property type="match status" value="1"/>
</dbReference>
<gene>
    <name evidence="4" type="primary">tnpA_2</name>
    <name evidence="4" type="ORF">Pla52n_36430</name>
</gene>
<keyword evidence="4" id="KW-0378">Hydrolase</keyword>
<evidence type="ECO:0000313" key="5">
    <source>
        <dbReference type="Proteomes" id="UP000320176"/>
    </source>
</evidence>
<dbReference type="PANTHER" id="PTHR37319:SF1">
    <property type="entry name" value="TRANSPOSASE TN5 DIMERISATION DOMAIN-CONTAINING PROTEIN"/>
    <property type="match status" value="1"/>
</dbReference>
<dbReference type="GO" id="GO:0006313">
    <property type="term" value="P:DNA transposition"/>
    <property type="evidence" value="ECO:0007669"/>
    <property type="project" value="InterPro"/>
</dbReference>
<dbReference type="GO" id="GO:0004803">
    <property type="term" value="F:transposase activity"/>
    <property type="evidence" value="ECO:0007669"/>
    <property type="project" value="InterPro"/>
</dbReference>
<comment type="caution">
    <text evidence="4">The sequence shown here is derived from an EMBL/GenBank/DDBJ whole genome shotgun (WGS) entry which is preliminary data.</text>
</comment>
<dbReference type="GO" id="GO:0003677">
    <property type="term" value="F:DNA binding"/>
    <property type="evidence" value="ECO:0007669"/>
    <property type="project" value="InterPro"/>
</dbReference>
<dbReference type="Gene3D" id="3.90.350.10">
    <property type="entry name" value="Transposase Inhibitor Protein From Tn5, Chain A, domain 1"/>
    <property type="match status" value="1"/>
</dbReference>
<feature type="domain" description="Transposase Tn5 dimerisation" evidence="2">
    <location>
        <begin position="408"/>
        <end position="454"/>
    </location>
</feature>
<dbReference type="Pfam" id="PF01609">
    <property type="entry name" value="DDE_Tnp_1"/>
    <property type="match status" value="1"/>
</dbReference>
<dbReference type="EMBL" id="SJPN01000004">
    <property type="protein sequence ID" value="TWU02587.1"/>
    <property type="molecule type" value="Genomic_DNA"/>
</dbReference>
<dbReference type="Gene3D" id="1.10.740.10">
    <property type="entry name" value="Transferase Inhibitor Protein From Tn5, Chain"/>
    <property type="match status" value="1"/>
</dbReference>
<reference evidence="4 5" key="1">
    <citation type="submission" date="2019-02" db="EMBL/GenBank/DDBJ databases">
        <title>Deep-cultivation of Planctomycetes and their phenomic and genomic characterization uncovers novel biology.</title>
        <authorList>
            <person name="Wiegand S."/>
            <person name="Jogler M."/>
            <person name="Boedeker C."/>
            <person name="Pinto D."/>
            <person name="Vollmers J."/>
            <person name="Rivas-Marin E."/>
            <person name="Kohn T."/>
            <person name="Peeters S.H."/>
            <person name="Heuer A."/>
            <person name="Rast P."/>
            <person name="Oberbeckmann S."/>
            <person name="Bunk B."/>
            <person name="Jeske O."/>
            <person name="Meyerdierks A."/>
            <person name="Storesund J.E."/>
            <person name="Kallscheuer N."/>
            <person name="Luecker S."/>
            <person name="Lage O.M."/>
            <person name="Pohl T."/>
            <person name="Merkel B.J."/>
            <person name="Hornburger P."/>
            <person name="Mueller R.-W."/>
            <person name="Bruemmer F."/>
            <person name="Labrenz M."/>
            <person name="Spormann A.M."/>
            <person name="Op Den Camp H."/>
            <person name="Overmann J."/>
            <person name="Amann R."/>
            <person name="Jetten M.S.M."/>
            <person name="Mascher T."/>
            <person name="Medema M.H."/>
            <person name="Devos D.P."/>
            <person name="Kaster A.-K."/>
            <person name="Ovreas L."/>
            <person name="Rohde M."/>
            <person name="Galperin M.Y."/>
            <person name="Jogler C."/>
        </authorList>
    </citation>
    <scope>NUCLEOTIDE SEQUENCE [LARGE SCALE GENOMIC DNA]</scope>
    <source>
        <strain evidence="4 5">Pla52n</strain>
    </source>
</reference>